<dbReference type="AlphaFoldDB" id="A0A1I0FZ13"/>
<evidence type="ECO:0000313" key="5">
    <source>
        <dbReference type="Proteomes" id="UP000199568"/>
    </source>
</evidence>
<evidence type="ECO:0000256" key="3">
    <source>
        <dbReference type="ARBA" id="ARBA00022969"/>
    </source>
</evidence>
<dbReference type="RefSeq" id="WP_170834840.1">
    <property type="nucleotide sequence ID" value="NZ_FOHU01000017.1"/>
</dbReference>
<dbReference type="NCBIfam" id="TIGR02861">
    <property type="entry name" value="SASP_H"/>
    <property type="match status" value="1"/>
</dbReference>
<sequence>MNFNRAQEIVNSPNHIEVLHQGKPVWITGLDSQRNVAEVQEEAQAVGNKKEVPLKELIENGVEK</sequence>
<evidence type="ECO:0000256" key="1">
    <source>
        <dbReference type="ARBA" id="ARBA00004288"/>
    </source>
</evidence>
<dbReference type="Proteomes" id="UP000199568">
    <property type="component" value="Unassembled WGS sequence"/>
</dbReference>
<protein>
    <submittedName>
        <fullName evidence="4">Small acid-soluble spore protein H (Minor)</fullName>
    </submittedName>
</protein>
<accession>A0A1I0FZ13</accession>
<dbReference type="HAMAP" id="MF_00667">
    <property type="entry name" value="SspH"/>
    <property type="match status" value="1"/>
</dbReference>
<proteinExistence type="inferred from homology"/>
<gene>
    <name evidence="4" type="ORF">SAMN05660297_02990</name>
</gene>
<dbReference type="STRING" id="426128.SAMN05660297_02990"/>
<dbReference type="GO" id="GO:0042601">
    <property type="term" value="C:endospore-forming forespore"/>
    <property type="evidence" value="ECO:0007669"/>
    <property type="project" value="InterPro"/>
</dbReference>
<comment type="similarity">
    <text evidence="2">Belongs to the SspH family.</text>
</comment>
<reference evidence="4 5" key="1">
    <citation type="submission" date="2016-10" db="EMBL/GenBank/DDBJ databases">
        <authorList>
            <person name="de Groot N.N."/>
        </authorList>
    </citation>
    <scope>NUCLEOTIDE SEQUENCE [LARGE SCALE GENOMIC DNA]</scope>
    <source>
        <strain evidence="4 5">DSM 18979</strain>
    </source>
</reference>
<comment type="subcellular location">
    <subcellularLocation>
        <location evidence="1">Spore core</location>
    </subcellularLocation>
</comment>
<dbReference type="InterPro" id="IPR012610">
    <property type="entry name" value="SASP_SspH"/>
</dbReference>
<dbReference type="GO" id="GO:0030436">
    <property type="term" value="P:asexual sporulation"/>
    <property type="evidence" value="ECO:0007669"/>
    <property type="project" value="InterPro"/>
</dbReference>
<dbReference type="GO" id="GO:0030435">
    <property type="term" value="P:sporulation resulting in formation of a cellular spore"/>
    <property type="evidence" value="ECO:0007669"/>
    <property type="project" value="UniProtKB-KW"/>
</dbReference>
<dbReference type="EMBL" id="FOHU01000017">
    <property type="protein sequence ID" value="SET63560.1"/>
    <property type="molecule type" value="Genomic_DNA"/>
</dbReference>
<name>A0A1I0FZ13_9FIRM</name>
<keyword evidence="3" id="KW-0749">Sporulation</keyword>
<evidence type="ECO:0000313" key="4">
    <source>
        <dbReference type="EMBL" id="SET63560.1"/>
    </source>
</evidence>
<dbReference type="Pfam" id="PF08141">
    <property type="entry name" value="SspH"/>
    <property type="match status" value="1"/>
</dbReference>
<organism evidence="4 5">
    <name type="scientific">Natronincola peptidivorans</name>
    <dbReference type="NCBI Taxonomy" id="426128"/>
    <lineage>
        <taxon>Bacteria</taxon>
        <taxon>Bacillati</taxon>
        <taxon>Bacillota</taxon>
        <taxon>Clostridia</taxon>
        <taxon>Peptostreptococcales</taxon>
        <taxon>Natronincolaceae</taxon>
        <taxon>Natronincola</taxon>
    </lineage>
</organism>
<keyword evidence="5" id="KW-1185">Reference proteome</keyword>
<evidence type="ECO:0000256" key="2">
    <source>
        <dbReference type="ARBA" id="ARBA00006573"/>
    </source>
</evidence>